<evidence type="ECO:0000256" key="2">
    <source>
        <dbReference type="ARBA" id="ARBA00022803"/>
    </source>
</evidence>
<dbReference type="PANTHER" id="PTHR44858">
    <property type="entry name" value="TETRATRICOPEPTIDE REPEAT PROTEIN 6"/>
    <property type="match status" value="1"/>
</dbReference>
<accession>A0A1L8CZ33</accession>
<dbReference type="InterPro" id="IPR013105">
    <property type="entry name" value="TPR_2"/>
</dbReference>
<organism evidence="4 5">
    <name type="scientific">Carboxydothermus islandicus</name>
    <dbReference type="NCBI Taxonomy" id="661089"/>
    <lineage>
        <taxon>Bacteria</taxon>
        <taxon>Bacillati</taxon>
        <taxon>Bacillota</taxon>
        <taxon>Clostridia</taxon>
        <taxon>Thermoanaerobacterales</taxon>
        <taxon>Thermoanaerobacteraceae</taxon>
        <taxon>Carboxydothermus</taxon>
    </lineage>
</organism>
<dbReference type="OrthoDB" id="1723294at2"/>
<sequence length="195" mass="21521">MSILQLRAKKRQQKIILWTVAVVLGLGLIASSVAWTIGNSSNLNQLPNNQVIDPALALEAEVLANPTDVNKMYQLAVTLFDKSTPEGYLKAAYYFGKILELNSTNVPVMVDRAIALFYLGQVDDAIKQVEDALKIDPNHVKAHFNYGIFLGYGKEKYKEGIAELEKAIALAGPTSADAQNAKKIIEEFKKNLDKK</sequence>
<proteinExistence type="predicted"/>
<dbReference type="Pfam" id="PF07719">
    <property type="entry name" value="TPR_2"/>
    <property type="match status" value="1"/>
</dbReference>
<dbReference type="EMBL" id="BDJL01000001">
    <property type="protein sequence ID" value="GAV24119.1"/>
    <property type="molecule type" value="Genomic_DNA"/>
</dbReference>
<reference evidence="5" key="1">
    <citation type="submission" date="2016-12" db="EMBL/GenBank/DDBJ databases">
        <title>Draft Genome Sequences od Carboxydothermus pertinax and islandicus, Hydrogenogenic Carboxydotrophic Bacteria.</title>
        <authorList>
            <person name="Fukuyama Y."/>
            <person name="Ohmae K."/>
            <person name="Yoneda Y."/>
            <person name="Yoshida T."/>
            <person name="Sako Y."/>
        </authorList>
    </citation>
    <scope>NUCLEOTIDE SEQUENCE [LARGE SCALE GENOMIC DNA]</scope>
    <source>
        <strain evidence="5">SET</strain>
    </source>
</reference>
<dbReference type="STRING" id="661089.ciss_00520"/>
<dbReference type="InterPro" id="IPR019734">
    <property type="entry name" value="TPR_rpt"/>
</dbReference>
<dbReference type="SUPFAM" id="SSF48452">
    <property type="entry name" value="TPR-like"/>
    <property type="match status" value="1"/>
</dbReference>
<dbReference type="Gene3D" id="1.25.40.10">
    <property type="entry name" value="Tetratricopeptide repeat domain"/>
    <property type="match status" value="1"/>
</dbReference>
<evidence type="ECO:0000313" key="4">
    <source>
        <dbReference type="EMBL" id="GAV24119.1"/>
    </source>
</evidence>
<dbReference type="AlphaFoldDB" id="A0A1L8CZ33"/>
<name>A0A1L8CZ33_9THEO</name>
<dbReference type="InterPro" id="IPR050498">
    <property type="entry name" value="Ycf3"/>
</dbReference>
<keyword evidence="1" id="KW-0677">Repeat</keyword>
<keyword evidence="2 3" id="KW-0802">TPR repeat</keyword>
<evidence type="ECO:0000256" key="3">
    <source>
        <dbReference type="PROSITE-ProRule" id="PRU00339"/>
    </source>
</evidence>
<evidence type="ECO:0000313" key="5">
    <source>
        <dbReference type="Proteomes" id="UP000187338"/>
    </source>
</evidence>
<dbReference type="Proteomes" id="UP000187338">
    <property type="component" value="Unassembled WGS sequence"/>
</dbReference>
<dbReference type="InterPro" id="IPR011990">
    <property type="entry name" value="TPR-like_helical_dom_sf"/>
</dbReference>
<gene>
    <name evidence="4" type="ORF">ciss_00520</name>
</gene>
<dbReference type="PANTHER" id="PTHR44858:SF1">
    <property type="entry name" value="UDP-N-ACETYLGLUCOSAMINE--PEPTIDE N-ACETYLGLUCOSAMINYLTRANSFERASE SPINDLY-RELATED"/>
    <property type="match status" value="1"/>
</dbReference>
<comment type="caution">
    <text evidence="4">The sequence shown here is derived from an EMBL/GenBank/DDBJ whole genome shotgun (WGS) entry which is preliminary data.</text>
</comment>
<dbReference type="PROSITE" id="PS50005">
    <property type="entry name" value="TPR"/>
    <property type="match status" value="1"/>
</dbReference>
<feature type="repeat" description="TPR" evidence="3">
    <location>
        <begin position="106"/>
        <end position="139"/>
    </location>
</feature>
<keyword evidence="5" id="KW-1185">Reference proteome</keyword>
<evidence type="ECO:0000256" key="1">
    <source>
        <dbReference type="ARBA" id="ARBA00022737"/>
    </source>
</evidence>
<dbReference type="RefSeq" id="WP_075864341.1">
    <property type="nucleotide sequence ID" value="NZ_BDJL01000001.1"/>
</dbReference>
<protein>
    <submittedName>
        <fullName evidence="4">Uncharacterized protein</fullName>
    </submittedName>
</protein>